<dbReference type="Proteomes" id="UP001529510">
    <property type="component" value="Unassembled WGS sequence"/>
</dbReference>
<feature type="non-terminal residue" evidence="1">
    <location>
        <position position="1"/>
    </location>
</feature>
<keyword evidence="2" id="KW-1185">Reference proteome</keyword>
<comment type="caution">
    <text evidence="1">The sequence shown here is derived from an EMBL/GenBank/DDBJ whole genome shotgun (WGS) entry which is preliminary data.</text>
</comment>
<dbReference type="PANTHER" id="PTHR47510">
    <property type="entry name" value="REVERSE TRANSCRIPTASE DOMAIN-CONTAINING PROTEIN"/>
    <property type="match status" value="1"/>
</dbReference>
<accession>A0ABD0NAM6</accession>
<dbReference type="AlphaFoldDB" id="A0ABD0NAM6"/>
<organism evidence="1 2">
    <name type="scientific">Cirrhinus mrigala</name>
    <name type="common">Mrigala</name>
    <dbReference type="NCBI Taxonomy" id="683832"/>
    <lineage>
        <taxon>Eukaryota</taxon>
        <taxon>Metazoa</taxon>
        <taxon>Chordata</taxon>
        <taxon>Craniata</taxon>
        <taxon>Vertebrata</taxon>
        <taxon>Euteleostomi</taxon>
        <taxon>Actinopterygii</taxon>
        <taxon>Neopterygii</taxon>
        <taxon>Teleostei</taxon>
        <taxon>Ostariophysi</taxon>
        <taxon>Cypriniformes</taxon>
        <taxon>Cyprinidae</taxon>
        <taxon>Labeoninae</taxon>
        <taxon>Labeonini</taxon>
        <taxon>Cirrhinus</taxon>
    </lineage>
</organism>
<evidence type="ECO:0000313" key="1">
    <source>
        <dbReference type="EMBL" id="KAL0158620.1"/>
    </source>
</evidence>
<protein>
    <recommendedName>
        <fullName evidence="3">Reverse transcriptase</fullName>
    </recommendedName>
</protein>
<dbReference type="PANTHER" id="PTHR47510:SF3">
    <property type="entry name" value="ENDO_EXONUCLEASE_PHOSPHATASE DOMAIN-CONTAINING PROTEIN"/>
    <property type="match status" value="1"/>
</dbReference>
<name>A0ABD0NAM6_CIRMR</name>
<reference evidence="1 2" key="1">
    <citation type="submission" date="2024-05" db="EMBL/GenBank/DDBJ databases">
        <title>Genome sequencing and assembly of Indian major carp, Cirrhinus mrigala (Hamilton, 1822).</title>
        <authorList>
            <person name="Mohindra V."/>
            <person name="Chowdhury L.M."/>
            <person name="Lal K."/>
            <person name="Jena J.K."/>
        </authorList>
    </citation>
    <scope>NUCLEOTIDE SEQUENCE [LARGE SCALE GENOMIC DNA]</scope>
    <source>
        <strain evidence="1">CM1030</strain>
        <tissue evidence="1">Blood</tissue>
    </source>
</reference>
<dbReference type="EMBL" id="JAMKFB020000023">
    <property type="protein sequence ID" value="KAL0158620.1"/>
    <property type="molecule type" value="Genomic_DNA"/>
</dbReference>
<sequence length="205" mass="22713">KAVAPAKARHYADLYAQIDTPKGTNQINKLVNARHRSTLDIGQVMNIKDADRRVLHDPPAILQRWIEYFDSTCNKEFSHLPITSAAPVSGPLLLISPAEVKLAIKKMKNGKAPGPNDIPAEAWMLLGHRGVEVLTRLLNKIIDSGASLSTWTASVTVPIWKGKGDVAKYTTYRPIRLLCHAMKIFDRVSQDLIWHSLRSHGAPEG</sequence>
<evidence type="ECO:0008006" key="3">
    <source>
        <dbReference type="Google" id="ProtNLM"/>
    </source>
</evidence>
<proteinExistence type="predicted"/>
<evidence type="ECO:0000313" key="2">
    <source>
        <dbReference type="Proteomes" id="UP001529510"/>
    </source>
</evidence>
<feature type="non-terminal residue" evidence="1">
    <location>
        <position position="205"/>
    </location>
</feature>
<gene>
    <name evidence="1" type="ORF">M9458_046696</name>
</gene>